<comment type="cofactor">
    <cofactor evidence="1">
        <name>FAD</name>
        <dbReference type="ChEBI" id="CHEBI:57692"/>
    </cofactor>
</comment>
<dbReference type="GO" id="GO:0016614">
    <property type="term" value="F:oxidoreductase activity, acting on CH-OH group of donors"/>
    <property type="evidence" value="ECO:0007669"/>
    <property type="project" value="InterPro"/>
</dbReference>
<keyword evidence="4" id="KW-0274">FAD</keyword>
<evidence type="ECO:0000256" key="2">
    <source>
        <dbReference type="ARBA" id="ARBA00010790"/>
    </source>
</evidence>
<dbReference type="AlphaFoldDB" id="A0A1S1H808"/>
<dbReference type="SUPFAM" id="SSF51905">
    <property type="entry name" value="FAD/NAD(P)-binding domain"/>
    <property type="match status" value="1"/>
</dbReference>
<feature type="domain" description="FAD dependent oxidoreductase" evidence="6">
    <location>
        <begin position="16"/>
        <end position="228"/>
    </location>
</feature>
<comment type="similarity">
    <text evidence="2">Belongs to the GMC oxidoreductase family.</text>
</comment>
<dbReference type="PANTHER" id="PTHR42784">
    <property type="entry name" value="PYRANOSE 2-OXIDASE"/>
    <property type="match status" value="1"/>
</dbReference>
<dbReference type="RefSeq" id="WP_070931717.1">
    <property type="nucleotide sequence ID" value="NZ_MIPT01000001.1"/>
</dbReference>
<comment type="caution">
    <text evidence="8">The sequence shown here is derived from an EMBL/GenBank/DDBJ whole genome shotgun (WGS) entry which is preliminary data.</text>
</comment>
<dbReference type="Gene3D" id="3.50.50.60">
    <property type="entry name" value="FAD/NAD(P)-binding domain"/>
    <property type="match status" value="2"/>
</dbReference>
<keyword evidence="5 8" id="KW-0560">Oxidoreductase</keyword>
<keyword evidence="9" id="KW-1185">Reference proteome</keyword>
<sequence>MHIDLDDGVSAELLADTCVIGAGAAGITVARRLLAAGQRVVLLESGGLDHEADTAALNEGRSVGEPYYPLDHARLRFFGGTTAIWGGRCAELDPIDFVRRDWVPHSGWPIDHAEIAPYYAAARDLLDLPSREPTAESFARAGAPLPDFDADVLRTPFWSFDDRFNRFTFESCADLRENPRCRILTHATVTEIVALPSGRAIGHLDLTARSGRRHRVRARNYVLAAGGIENARLLLASDSIVRTGLGNAHDQVGRYFMEHPHARGGRIVGPGVWALLNAFGRKHRLDGHNAAALIAPAERLQREQGLLNTSLTIAGRRPVHGSEALGMRAYQKLKHDLAPSRRARAMWMRTKQAVNATMSVTEPLRPWLLHKAGRLDVALVVRGEQAPNPDSRVLLDGTTDALGLRRARLDWRMSAIDTDSVAGLVAALGRETERLGLGRVEAAPWLSDASRAWRTDPLISAHPIGGYHHMGTTRMADSPREGVTDATGRVHGLANLHVAGSSLFPTSGWANPTLTILALALRTADFIARGAAQEPAIEQENRPLVAARR</sequence>
<evidence type="ECO:0000256" key="4">
    <source>
        <dbReference type="ARBA" id="ARBA00022827"/>
    </source>
</evidence>
<dbReference type="EMBL" id="MIPT01000001">
    <property type="protein sequence ID" value="OHT18185.1"/>
    <property type="molecule type" value="Genomic_DNA"/>
</dbReference>
<reference evidence="8 9" key="1">
    <citation type="submission" date="2016-09" db="EMBL/GenBank/DDBJ databases">
        <title>Metabolic pathway, cell adaptation mechanisms and a novel monoxygenase revealed through proteogenomic-transcription analysis of a Sphingomonas haloaromaticamans strain degrading the fungicide ortho-phenylphenol.</title>
        <authorList>
            <person name="Perruchon C."/>
            <person name="Papadopoulou E.S."/>
            <person name="Rousidou C."/>
            <person name="Vasileiadis S."/>
            <person name="Tanou G."/>
            <person name="Amoutzias G."/>
            <person name="Molassiotis A."/>
            <person name="Karpouzas D.G."/>
        </authorList>
    </citation>
    <scope>NUCLEOTIDE SEQUENCE [LARGE SCALE GENOMIC DNA]</scope>
    <source>
        <strain evidence="8 9">P3</strain>
    </source>
</reference>
<dbReference type="InterPro" id="IPR007867">
    <property type="entry name" value="GMC_OxRtase_C"/>
</dbReference>
<evidence type="ECO:0000259" key="7">
    <source>
        <dbReference type="Pfam" id="PF05199"/>
    </source>
</evidence>
<dbReference type="OrthoDB" id="9798604at2"/>
<feature type="domain" description="Glucose-methanol-choline oxidoreductase C-terminal" evidence="7">
    <location>
        <begin position="387"/>
        <end position="520"/>
    </location>
</feature>
<dbReference type="GO" id="GO:0008802">
    <property type="term" value="F:betaine-aldehyde dehydrogenase (NAD+) activity"/>
    <property type="evidence" value="ECO:0007669"/>
    <property type="project" value="UniProtKB-EC"/>
</dbReference>
<evidence type="ECO:0000313" key="9">
    <source>
        <dbReference type="Proteomes" id="UP000179467"/>
    </source>
</evidence>
<dbReference type="InterPro" id="IPR036188">
    <property type="entry name" value="FAD/NAD-bd_sf"/>
</dbReference>
<evidence type="ECO:0000256" key="5">
    <source>
        <dbReference type="ARBA" id="ARBA00023002"/>
    </source>
</evidence>
<evidence type="ECO:0000259" key="6">
    <source>
        <dbReference type="Pfam" id="PF01266"/>
    </source>
</evidence>
<dbReference type="EC" id="1.2.1.8" evidence="8"/>
<evidence type="ECO:0000256" key="1">
    <source>
        <dbReference type="ARBA" id="ARBA00001974"/>
    </source>
</evidence>
<evidence type="ECO:0000313" key="8">
    <source>
        <dbReference type="EMBL" id="OHT18185.1"/>
    </source>
</evidence>
<dbReference type="InterPro" id="IPR051473">
    <property type="entry name" value="P2Ox-like"/>
</dbReference>
<proteinExistence type="inferred from homology"/>
<gene>
    <name evidence="8" type="primary">betA_1</name>
    <name evidence="8" type="ORF">BHE75_00154</name>
</gene>
<dbReference type="Pfam" id="PF01266">
    <property type="entry name" value="DAO"/>
    <property type="match status" value="1"/>
</dbReference>
<evidence type="ECO:0000256" key="3">
    <source>
        <dbReference type="ARBA" id="ARBA00022630"/>
    </source>
</evidence>
<name>A0A1S1H808_9SPHN</name>
<keyword evidence="3" id="KW-0285">Flavoprotein</keyword>
<dbReference type="Pfam" id="PF05199">
    <property type="entry name" value="GMC_oxred_C"/>
    <property type="match status" value="1"/>
</dbReference>
<accession>A0A1S1H808</accession>
<dbReference type="Proteomes" id="UP000179467">
    <property type="component" value="Unassembled WGS sequence"/>
</dbReference>
<organism evidence="8 9">
    <name type="scientific">Edaphosphingomonas haloaromaticamans</name>
    <dbReference type="NCBI Taxonomy" id="653954"/>
    <lineage>
        <taxon>Bacteria</taxon>
        <taxon>Pseudomonadati</taxon>
        <taxon>Pseudomonadota</taxon>
        <taxon>Alphaproteobacteria</taxon>
        <taxon>Sphingomonadales</taxon>
        <taxon>Rhizorhabdaceae</taxon>
        <taxon>Edaphosphingomonas</taxon>
    </lineage>
</organism>
<dbReference type="PANTHER" id="PTHR42784:SF1">
    <property type="entry name" value="PYRANOSE 2-OXIDASE"/>
    <property type="match status" value="1"/>
</dbReference>
<dbReference type="InterPro" id="IPR006076">
    <property type="entry name" value="FAD-dep_OxRdtase"/>
</dbReference>
<protein>
    <submittedName>
        <fullName evidence="8">Oxygen-dependent choline dehydrogenase</fullName>
        <ecNumber evidence="8">1.2.1.8</ecNumber>
    </submittedName>
</protein>